<feature type="region of interest" description="Disordered" evidence="1">
    <location>
        <begin position="16"/>
        <end position="45"/>
    </location>
</feature>
<organism evidence="2 4">
    <name type="scientific">Didymodactylos carnosus</name>
    <dbReference type="NCBI Taxonomy" id="1234261"/>
    <lineage>
        <taxon>Eukaryota</taxon>
        <taxon>Metazoa</taxon>
        <taxon>Spiralia</taxon>
        <taxon>Gnathifera</taxon>
        <taxon>Rotifera</taxon>
        <taxon>Eurotatoria</taxon>
        <taxon>Bdelloidea</taxon>
        <taxon>Philodinida</taxon>
        <taxon>Philodinidae</taxon>
        <taxon>Didymodactylos</taxon>
    </lineage>
</organism>
<dbReference type="PANTHER" id="PTHR20929:SF11">
    <property type="entry name" value="DYNEIN AXONEMAL INTERMEDIATE CHAIN 7"/>
    <property type="match status" value="1"/>
</dbReference>
<dbReference type="EMBL" id="CAJOBC010000141">
    <property type="protein sequence ID" value="CAF3544513.1"/>
    <property type="molecule type" value="Genomic_DNA"/>
</dbReference>
<evidence type="ECO:0000313" key="2">
    <source>
        <dbReference type="EMBL" id="CAF0763378.1"/>
    </source>
</evidence>
<dbReference type="AlphaFoldDB" id="A0A813Q8B7"/>
<dbReference type="GO" id="GO:0005930">
    <property type="term" value="C:axoneme"/>
    <property type="evidence" value="ECO:0007669"/>
    <property type="project" value="TreeGrafter"/>
</dbReference>
<evidence type="ECO:0000256" key="1">
    <source>
        <dbReference type="SAM" id="MobiDB-lite"/>
    </source>
</evidence>
<dbReference type="OrthoDB" id="297923at2759"/>
<evidence type="ECO:0000313" key="3">
    <source>
        <dbReference type="EMBL" id="CAF3544513.1"/>
    </source>
</evidence>
<name>A0A813Q8B7_9BILA</name>
<dbReference type="Proteomes" id="UP000681722">
    <property type="component" value="Unassembled WGS sequence"/>
</dbReference>
<dbReference type="GO" id="GO:0008017">
    <property type="term" value="F:microtubule binding"/>
    <property type="evidence" value="ECO:0007669"/>
    <property type="project" value="TreeGrafter"/>
</dbReference>
<dbReference type="Proteomes" id="UP000663829">
    <property type="component" value="Unassembled WGS sequence"/>
</dbReference>
<dbReference type="EMBL" id="CAJNOQ010000141">
    <property type="protein sequence ID" value="CAF0763378.1"/>
    <property type="molecule type" value="Genomic_DNA"/>
</dbReference>
<proteinExistence type="predicted"/>
<reference evidence="2" key="1">
    <citation type="submission" date="2021-02" db="EMBL/GenBank/DDBJ databases">
        <authorList>
            <person name="Nowell W R."/>
        </authorList>
    </citation>
    <scope>NUCLEOTIDE SEQUENCE</scope>
</reference>
<evidence type="ECO:0000313" key="4">
    <source>
        <dbReference type="Proteomes" id="UP000663829"/>
    </source>
</evidence>
<comment type="caution">
    <text evidence="2">The sequence shown here is derived from an EMBL/GenBank/DDBJ whole genome shotgun (WGS) entry which is preliminary data.</text>
</comment>
<protein>
    <submittedName>
        <fullName evidence="2">Uncharacterized protein</fullName>
    </submittedName>
</protein>
<dbReference type="InterPro" id="IPR023247">
    <property type="entry name" value="IC97/Dnai7-like"/>
</dbReference>
<dbReference type="PANTHER" id="PTHR20929">
    <property type="entry name" value="LUNG ADENOMA SUSCEPTIBILITY 1-RELATED"/>
    <property type="match status" value="1"/>
</dbReference>
<keyword evidence="4" id="KW-1185">Reference proteome</keyword>
<sequence>MYDKVAVFLPPRPVEPIVTEEKTTKTKTPQPPPSALSKTGSDVDEHPFKRDPAFYIVAEPIANKFMPLEQLIEQLKFLGLNVFPESDSDSYVSVINKNHKLEWWVYQQMAIVSCCTAFSYSHWNAFVNDEMKMVVGCKEHLQDSPPMDEDMRCIIFTSELVGFTDVSESSAEFIEASTFSDYHAESFHLTREQFSPEAHSRTMDTSPLFTETMNKLLMSIKPLTFA</sequence>
<dbReference type="GO" id="GO:0048487">
    <property type="term" value="F:beta-tubulin binding"/>
    <property type="evidence" value="ECO:0007669"/>
    <property type="project" value="TreeGrafter"/>
</dbReference>
<accession>A0A813Q8B7</accession>
<gene>
    <name evidence="2" type="ORF">GPM918_LOCUS1516</name>
    <name evidence="3" type="ORF">SRO942_LOCUS1516</name>
</gene>